<dbReference type="OrthoDB" id="10440925at2759"/>
<dbReference type="RefSeq" id="XP_013347043.1">
    <property type="nucleotide sequence ID" value="XM_013491589.1"/>
</dbReference>
<reference evidence="1 2" key="1">
    <citation type="journal article" date="2014" name="BMC Genomics">
        <title>Genome sequencing of four Aureobasidium pullulans varieties: biotechnological potential, stress tolerance, and description of new species.</title>
        <authorList>
            <person name="Gostin Ar C."/>
            <person name="Ohm R.A."/>
            <person name="Kogej T."/>
            <person name="Sonjak S."/>
            <person name="Turk M."/>
            <person name="Zajc J."/>
            <person name="Zalar P."/>
            <person name="Grube M."/>
            <person name="Sun H."/>
            <person name="Han J."/>
            <person name="Sharma A."/>
            <person name="Chiniquy J."/>
            <person name="Ngan C.Y."/>
            <person name="Lipzen A."/>
            <person name="Barry K."/>
            <person name="Grigoriev I.V."/>
            <person name="Gunde-Cimerman N."/>
        </authorList>
    </citation>
    <scope>NUCLEOTIDE SEQUENCE [LARGE SCALE GENOMIC DNA]</scope>
    <source>
        <strain evidence="1 2">EXF-2481</strain>
    </source>
</reference>
<dbReference type="AlphaFoldDB" id="A0A074YKD0"/>
<gene>
    <name evidence="1" type="ORF">AUEXF2481DRAFT_477494</name>
</gene>
<dbReference type="HOGENOM" id="CLU_1277408_0_0_1"/>
<accession>A0A074YKD0</accession>
<evidence type="ECO:0000313" key="1">
    <source>
        <dbReference type="EMBL" id="KEQ98278.1"/>
    </source>
</evidence>
<dbReference type="GeneID" id="25368369"/>
<protein>
    <submittedName>
        <fullName evidence="1">Uncharacterized protein</fullName>
    </submittedName>
</protein>
<evidence type="ECO:0000313" key="2">
    <source>
        <dbReference type="Proteomes" id="UP000030641"/>
    </source>
</evidence>
<dbReference type="Proteomes" id="UP000030641">
    <property type="component" value="Unassembled WGS sequence"/>
</dbReference>
<sequence length="216" mass="24944">MLPAMLYFDHGIRESRFERSSSLIRRVSGALPQGTARTHLAGLATRRAHALGAWPLIGGSVDNFEQATCCSLVSRWTVQRVRLGLRAVFWSAHLATRLRRVVLVIVLRHNRRYRLRWLSTDKIDTRAFASRGLRRPRRMGLTDASRSLYPLQALVYSNLASKMRPVSPWLCVEMIRLSRLGEHRYQFNIVAVMQLFRRRDCSTSHSPRVAHRPCNR</sequence>
<proteinExistence type="predicted"/>
<keyword evidence="2" id="KW-1185">Reference proteome</keyword>
<dbReference type="InParanoid" id="A0A074YKD0"/>
<dbReference type="EMBL" id="KL584752">
    <property type="protein sequence ID" value="KEQ98278.1"/>
    <property type="molecule type" value="Genomic_DNA"/>
</dbReference>
<organism evidence="1 2">
    <name type="scientific">Aureobasidium subglaciale (strain EXF-2481)</name>
    <name type="common">Aureobasidium pullulans var. subglaciale</name>
    <dbReference type="NCBI Taxonomy" id="1043005"/>
    <lineage>
        <taxon>Eukaryota</taxon>
        <taxon>Fungi</taxon>
        <taxon>Dikarya</taxon>
        <taxon>Ascomycota</taxon>
        <taxon>Pezizomycotina</taxon>
        <taxon>Dothideomycetes</taxon>
        <taxon>Dothideomycetidae</taxon>
        <taxon>Dothideales</taxon>
        <taxon>Saccotheciaceae</taxon>
        <taxon>Aureobasidium</taxon>
    </lineage>
</organism>
<name>A0A074YKD0_AURSE</name>